<dbReference type="EMBL" id="OX596109">
    <property type="protein sequence ID" value="CAN0310026.1"/>
    <property type="molecule type" value="Genomic_DNA"/>
</dbReference>
<protein>
    <submittedName>
        <fullName evidence="1">Uncharacterized protein</fullName>
    </submittedName>
</protein>
<proteinExistence type="predicted"/>
<reference evidence="1" key="1">
    <citation type="submission" date="2023-05" db="EMBL/GenBank/DDBJ databases">
        <authorList>
            <consortium name="ELIXIR-Norway"/>
        </authorList>
    </citation>
    <scope>NUCLEOTIDE SEQUENCE</scope>
</reference>
<accession>A0AC59Z8Y0</accession>
<sequence length="120" mass="13558">MTNTKGDRKDPHYAFSRTFRKHGVVPLPTNKQIYKGNACRGLALRPSDEYFQNKQLSQHLSSRAVRRSSARSVQPKMAAAGRAQRRCACVAVATRLRLSRESSAHSPLARMPKRHFPVDQ</sequence>
<name>A0AC59Z8Y0_RANTA</name>
<gene>
    <name evidence="1" type="ORF">MRATA1EN22A_LOCUS15397</name>
</gene>
<reference evidence="1" key="2">
    <citation type="submission" date="2025-03" db="EMBL/GenBank/DDBJ databases">
        <authorList>
            <consortium name="ELIXIR-Norway"/>
            <consortium name="Elixir Norway"/>
        </authorList>
    </citation>
    <scope>NUCLEOTIDE SEQUENCE</scope>
</reference>
<evidence type="ECO:0000313" key="1">
    <source>
        <dbReference type="EMBL" id="CAN0310026.1"/>
    </source>
</evidence>
<evidence type="ECO:0000313" key="2">
    <source>
        <dbReference type="Proteomes" id="UP001162501"/>
    </source>
</evidence>
<dbReference type="Proteomes" id="UP001162501">
    <property type="component" value="Chromosome 25"/>
</dbReference>
<organism evidence="1 2">
    <name type="scientific">Rangifer tarandus platyrhynchus</name>
    <name type="common">Svalbard reindeer</name>
    <dbReference type="NCBI Taxonomy" id="3082113"/>
    <lineage>
        <taxon>Eukaryota</taxon>
        <taxon>Metazoa</taxon>
        <taxon>Chordata</taxon>
        <taxon>Craniata</taxon>
        <taxon>Vertebrata</taxon>
        <taxon>Euteleostomi</taxon>
        <taxon>Mammalia</taxon>
        <taxon>Eutheria</taxon>
        <taxon>Laurasiatheria</taxon>
        <taxon>Artiodactyla</taxon>
        <taxon>Ruminantia</taxon>
        <taxon>Pecora</taxon>
        <taxon>Cervidae</taxon>
        <taxon>Odocoileinae</taxon>
        <taxon>Rangifer</taxon>
    </lineage>
</organism>